<dbReference type="RefSeq" id="WP_348944908.1">
    <property type="nucleotide sequence ID" value="NZ_CP157355.1"/>
</dbReference>
<reference evidence="2" key="1">
    <citation type="submission" date="2024-05" db="EMBL/GenBank/DDBJ databases">
        <authorList>
            <person name="Yang L."/>
            <person name="Pan L."/>
        </authorList>
    </citation>
    <scope>NUCLEOTIDE SEQUENCE</scope>
    <source>
        <strain evidence="2">FCG-7</strain>
    </source>
</reference>
<feature type="domain" description="DUF2249" evidence="1">
    <location>
        <begin position="5"/>
        <end position="65"/>
    </location>
</feature>
<sequence>MHALIDLRQLAPPEPIERILHWLDTAEPGQIGLFHLPHVPYPLYEHLHMRPCHWECDKQADGSAILQLVRDQ</sequence>
<dbReference type="KEGG" id="cmav:ABHF33_16150"/>
<protein>
    <submittedName>
        <fullName evidence="2">DUF2249 domain-containing protein</fullName>
    </submittedName>
</protein>
<dbReference type="Pfam" id="PF10006">
    <property type="entry name" value="DUF2249"/>
    <property type="match status" value="1"/>
</dbReference>
<name>A0AAU7F9G4_9NEIS</name>
<dbReference type="EMBL" id="CP157355">
    <property type="protein sequence ID" value="XBM00562.1"/>
    <property type="molecule type" value="Genomic_DNA"/>
</dbReference>
<accession>A0AAU7F9G4</accession>
<evidence type="ECO:0000259" key="1">
    <source>
        <dbReference type="Pfam" id="PF10006"/>
    </source>
</evidence>
<gene>
    <name evidence="2" type="ORF">ABHF33_16150</name>
</gene>
<organism evidence="2">
    <name type="scientific">Chitinibacter mangrovi</name>
    <dbReference type="NCBI Taxonomy" id="3153927"/>
    <lineage>
        <taxon>Bacteria</taxon>
        <taxon>Pseudomonadati</taxon>
        <taxon>Pseudomonadota</taxon>
        <taxon>Betaproteobacteria</taxon>
        <taxon>Neisseriales</taxon>
        <taxon>Chitinibacteraceae</taxon>
        <taxon>Chitinibacter</taxon>
    </lineage>
</organism>
<proteinExistence type="predicted"/>
<dbReference type="AlphaFoldDB" id="A0AAU7F9G4"/>
<evidence type="ECO:0000313" key="2">
    <source>
        <dbReference type="EMBL" id="XBM00562.1"/>
    </source>
</evidence>
<dbReference type="InterPro" id="IPR018720">
    <property type="entry name" value="DUF2249"/>
</dbReference>